<protein>
    <recommendedName>
        <fullName evidence="4">DUF1574 domain-containing protein</fullName>
    </recommendedName>
</protein>
<keyword evidence="1" id="KW-0812">Transmembrane</keyword>
<dbReference type="Proteomes" id="UP000199138">
    <property type="component" value="Unassembled WGS sequence"/>
</dbReference>
<proteinExistence type="predicted"/>
<evidence type="ECO:0000313" key="3">
    <source>
        <dbReference type="Proteomes" id="UP000199138"/>
    </source>
</evidence>
<evidence type="ECO:0000256" key="1">
    <source>
        <dbReference type="SAM" id="Phobius"/>
    </source>
</evidence>
<reference evidence="2 3" key="1">
    <citation type="submission" date="2016-10" db="EMBL/GenBank/DDBJ databases">
        <authorList>
            <person name="de Groot N.N."/>
        </authorList>
    </citation>
    <scope>NUCLEOTIDE SEQUENCE [LARGE SCALE GENOMIC DNA]</scope>
    <source>
        <strain evidence="2 3">CGMCC 1.12333</strain>
    </source>
</reference>
<keyword evidence="1" id="KW-0472">Membrane</keyword>
<dbReference type="OrthoDB" id="792965at2"/>
<dbReference type="STRING" id="1224947.SAMN05216480_104132"/>
<gene>
    <name evidence="2" type="ORF">SAMN05216480_104132</name>
</gene>
<feature type="transmembrane region" description="Helical" evidence="1">
    <location>
        <begin position="12"/>
        <end position="35"/>
    </location>
</feature>
<sequence>MKALILKFLKQISIFAIIWGAIIYVVCLLLPYHYFNGEYPMWKHKMEIIAQKNSFNNLIIGDSRAIAGIDPHILGDSYYNLALGGGTPMEGFYQLKKSLQEGKKIDTLLISYAPIHFEQSEMFWDRQVKYNFYNLNEVEEIFTKLNTKNEIFWEYDGSRYYKESSESDYLWKAFFTHYKSPMTLRAELSKSLLLRGYSNYKIYDEIKARKGSYDFGKKEFSHELNVEAKRTSFSPKNIILSSLKETFKLAKENHITVIYVSLPMNKSSYLALKDKYRTGVLAMYGTLQTEYPEVIFKDNGLLYYEDKFFGDNSHLNKNGRERFSLETKKILQPNLTPTPNSLAINSFN</sequence>
<name>A0A1I7GDP4_9FLAO</name>
<dbReference type="AlphaFoldDB" id="A0A1I7GDP4"/>
<accession>A0A1I7GDP4</accession>
<keyword evidence="3" id="KW-1185">Reference proteome</keyword>
<organism evidence="2 3">
    <name type="scientific">Pustulibacterium marinum</name>
    <dbReference type="NCBI Taxonomy" id="1224947"/>
    <lineage>
        <taxon>Bacteria</taxon>
        <taxon>Pseudomonadati</taxon>
        <taxon>Bacteroidota</taxon>
        <taxon>Flavobacteriia</taxon>
        <taxon>Flavobacteriales</taxon>
        <taxon>Flavobacteriaceae</taxon>
        <taxon>Pustulibacterium</taxon>
    </lineage>
</organism>
<evidence type="ECO:0008006" key="4">
    <source>
        <dbReference type="Google" id="ProtNLM"/>
    </source>
</evidence>
<dbReference type="EMBL" id="FPBK01000004">
    <property type="protein sequence ID" value="SFU46553.1"/>
    <property type="molecule type" value="Genomic_DNA"/>
</dbReference>
<dbReference type="RefSeq" id="WP_143106370.1">
    <property type="nucleotide sequence ID" value="NZ_FPBK01000004.1"/>
</dbReference>
<evidence type="ECO:0000313" key="2">
    <source>
        <dbReference type="EMBL" id="SFU46553.1"/>
    </source>
</evidence>
<dbReference type="SUPFAM" id="SSF52266">
    <property type="entry name" value="SGNH hydrolase"/>
    <property type="match status" value="1"/>
</dbReference>
<keyword evidence="1" id="KW-1133">Transmembrane helix</keyword>